<feature type="region of interest" description="Disordered" evidence="1">
    <location>
        <begin position="180"/>
        <end position="220"/>
    </location>
</feature>
<evidence type="ECO:0000313" key="2">
    <source>
        <dbReference type="EMBL" id="KAJ7382558.1"/>
    </source>
</evidence>
<accession>A0A9X0D1S5</accession>
<gene>
    <name evidence="2" type="ORF">OS493_034194</name>
</gene>
<protein>
    <submittedName>
        <fullName evidence="2">Uncharacterized protein</fullName>
    </submittedName>
</protein>
<feature type="compositionally biased region" description="Low complexity" evidence="1">
    <location>
        <begin position="77"/>
        <end position="87"/>
    </location>
</feature>
<proteinExistence type="predicted"/>
<name>A0A9X0D1S5_9CNID</name>
<feature type="region of interest" description="Disordered" evidence="1">
    <location>
        <begin position="77"/>
        <end position="97"/>
    </location>
</feature>
<evidence type="ECO:0000256" key="1">
    <source>
        <dbReference type="SAM" id="MobiDB-lite"/>
    </source>
</evidence>
<comment type="caution">
    <text evidence="2">The sequence shown here is derived from an EMBL/GenBank/DDBJ whole genome shotgun (WGS) entry which is preliminary data.</text>
</comment>
<dbReference type="Proteomes" id="UP001163046">
    <property type="component" value="Unassembled WGS sequence"/>
</dbReference>
<organism evidence="2 3">
    <name type="scientific">Desmophyllum pertusum</name>
    <dbReference type="NCBI Taxonomy" id="174260"/>
    <lineage>
        <taxon>Eukaryota</taxon>
        <taxon>Metazoa</taxon>
        <taxon>Cnidaria</taxon>
        <taxon>Anthozoa</taxon>
        <taxon>Hexacorallia</taxon>
        <taxon>Scleractinia</taxon>
        <taxon>Caryophylliina</taxon>
        <taxon>Caryophylliidae</taxon>
        <taxon>Desmophyllum</taxon>
    </lineage>
</organism>
<dbReference type="AlphaFoldDB" id="A0A9X0D1S5"/>
<evidence type="ECO:0000313" key="3">
    <source>
        <dbReference type="Proteomes" id="UP001163046"/>
    </source>
</evidence>
<keyword evidence="3" id="KW-1185">Reference proteome</keyword>
<sequence length="294" mass="31131">MDEESAFGQIDDLWREKINTTGITTVRELFQRYEKEQGPLSLDDLYDLLRCLAYVHILHRVFPSGSSLEGAATTLSGLEGSSSQLSEPEPEPMPADRSKATDVFVSGLPCVSSVPFKLPSHNLWSPENKRKAMENCKQSQSTAAVRDYNANSPILWASFAVKPAATRLKRVSLLVYGSSSRSSSATASGSTTSTTSTSGPSATATSSISSASSSEHGGSSEAAPSPCQWCCAGSSNIYGRPGFLDGPPAGITPTQCIRSVSALIGALEHLEDVGCRTGHADVRKFTAVLSNCKS</sequence>
<reference evidence="2" key="1">
    <citation type="submission" date="2023-01" db="EMBL/GenBank/DDBJ databases">
        <title>Genome assembly of the deep-sea coral Lophelia pertusa.</title>
        <authorList>
            <person name="Herrera S."/>
            <person name="Cordes E."/>
        </authorList>
    </citation>
    <scope>NUCLEOTIDE SEQUENCE</scope>
    <source>
        <strain evidence="2">USNM1676648</strain>
        <tissue evidence="2">Polyp</tissue>
    </source>
</reference>
<dbReference type="EMBL" id="MU825920">
    <property type="protein sequence ID" value="KAJ7382558.1"/>
    <property type="molecule type" value="Genomic_DNA"/>
</dbReference>